<dbReference type="EMBL" id="VIFM01000135">
    <property type="protein sequence ID" value="TQF12537.1"/>
    <property type="molecule type" value="Genomic_DNA"/>
</dbReference>
<organism evidence="1 2">
    <name type="scientific">Myxococcus llanfairpwllgwyngyllgogerychwyrndrobwllllantysiliogogogochensis</name>
    <dbReference type="NCBI Taxonomy" id="2590453"/>
    <lineage>
        <taxon>Bacteria</taxon>
        <taxon>Pseudomonadati</taxon>
        <taxon>Myxococcota</taxon>
        <taxon>Myxococcia</taxon>
        <taxon>Myxococcales</taxon>
        <taxon>Cystobacterineae</taxon>
        <taxon>Myxococcaceae</taxon>
        <taxon>Myxococcus</taxon>
    </lineage>
</organism>
<dbReference type="InterPro" id="IPR010869">
    <property type="entry name" value="DUF1501"/>
</dbReference>
<dbReference type="InterPro" id="IPR006311">
    <property type="entry name" value="TAT_signal"/>
</dbReference>
<dbReference type="Proteomes" id="UP000315369">
    <property type="component" value="Unassembled WGS sequence"/>
</dbReference>
<evidence type="ECO:0000313" key="2">
    <source>
        <dbReference type="Proteomes" id="UP000315369"/>
    </source>
</evidence>
<reference evidence="1 2" key="1">
    <citation type="submission" date="2019-06" db="EMBL/GenBank/DDBJ databases">
        <authorList>
            <person name="Livingstone P."/>
            <person name="Whitworth D."/>
        </authorList>
    </citation>
    <scope>NUCLEOTIDE SEQUENCE [LARGE SCALE GENOMIC DNA]</scope>
    <source>
        <strain evidence="1 2">AM401</strain>
    </source>
</reference>
<protein>
    <submittedName>
        <fullName evidence="1">DUF1501 domain-containing protein</fullName>
    </submittedName>
</protein>
<proteinExistence type="predicted"/>
<dbReference type="OrthoDB" id="238140at2"/>
<accession>A0A540WUD8</accession>
<keyword evidence="2" id="KW-1185">Reference proteome</keyword>
<gene>
    <name evidence="1" type="ORF">FJV41_28600</name>
</gene>
<dbReference type="RefSeq" id="WP_141645743.1">
    <property type="nucleotide sequence ID" value="NZ_VIFM01000135.1"/>
</dbReference>
<evidence type="ECO:0000313" key="1">
    <source>
        <dbReference type="EMBL" id="TQF12537.1"/>
    </source>
</evidence>
<comment type="caution">
    <text evidence="1">The sequence shown here is derived from an EMBL/GenBank/DDBJ whole genome shotgun (WGS) entry which is preliminary data.</text>
</comment>
<name>A0A540WUD8_9BACT</name>
<dbReference type="Pfam" id="PF07394">
    <property type="entry name" value="DUF1501"/>
    <property type="match status" value="1"/>
</dbReference>
<sequence>MARSSRREVLQALAGVSGLALLPACGLHRAGAPDVKSTSTPPVALPPPSTARPHYFVRITLDGGFDSVMTVDAKDPATAGEVDTGYRAAERLQGTRRLFGPLIGGLLRHDDALCLVHGVRYDTVAHETGEAILRAGHQRHGASTPPFGDVLGGLLPGSAPIPHLHIQTGFPRPPRPLDALPLPGNPEGRAIPLAGGLSIDPATVELLTGEPRRGLFDTPSWFEEMQTLRHEEARQWLGGRPEELAAHEQTLQQGQHLQRLLSTADRHTALRGSPLGPGLQLAFHAVRGNHARFVTVRSPRVWLDTHTDNVALQSARTRPIFDNIAGFLDLLQRERNAFGTLLEQTTIVIASELGRFPKLNMVRGKDHWPENSWILLGRGIRAGATVGQTDARFRGVSIDYRSGSTTEGQRRPLEIDALFATLLHLAGGDPLRHDYGRDMLLHGILA</sequence>
<dbReference type="AlphaFoldDB" id="A0A540WUD8"/>
<dbReference type="PROSITE" id="PS51318">
    <property type="entry name" value="TAT"/>
    <property type="match status" value="1"/>
</dbReference>